<keyword evidence="6" id="KW-0378">Hydrolase</keyword>
<sequence length="592" mass="68675">NKKYAWGDKQDKAFRILKEKLCNAPVLALLDGPNDYVVYCDASKQGFGCVLMQRGKVIVYASIQLKTHKNNYTTHDLELGAVVFALKIWRHYLYRTKNVIYTDHKSLQYIFDQKELNMRQRRWIKLLSDYECEIKYHPGKANVVAKEMTSRKKIEKYVRGFPERIKGNITSSKLTTLHDAINMARELVEQAVQVRAIRIGESNKRKWEDHQRNTNNNNPNNNNNRNRNNNHHQQQNKRQETARAYAAAPAEGRGYAGNLPRCNHCNSHHNGQCPPKCQKCQRSGHQEKDCRVRLPGAGVTPLWDVTCYECGEKGHFKDKCPKGRNQNEGARARAYVVVEIPVSRWKGGSFDVIIGMDWLSYHRAVIDCYEKIVRIPLPNGEILEVQGERPEKDFGSLACIKADEKKLDDIRAVRDFPEVFPDDLSGLPPVREIEFRIDLIPGPLPVVKSPYRLASSEMELNKLTVKNRYPLPRIDVLFDQLQGACCFSKIDLRSRYHQLRVREEDISKTAFRIRYGYFEFTVMPFGLTNVPAIFMDLMNRVCKPYLDKFVIVFIDDILIYSKSKEEHEVHLKTILDLLKKEKLYAKFSKCEF</sequence>
<dbReference type="PROSITE" id="PS50158">
    <property type="entry name" value="ZF_CCHC"/>
    <property type="match status" value="2"/>
</dbReference>
<evidence type="ECO:0000256" key="9">
    <source>
        <dbReference type="SAM" id="MobiDB-lite"/>
    </source>
</evidence>
<keyword evidence="8" id="KW-0862">Zinc</keyword>
<dbReference type="Pfam" id="PF17917">
    <property type="entry name" value="RT_RNaseH"/>
    <property type="match status" value="1"/>
</dbReference>
<feature type="compositionally biased region" description="Basic and acidic residues" evidence="9">
    <location>
        <begin position="203"/>
        <end position="212"/>
    </location>
</feature>
<dbReference type="Pfam" id="PF00098">
    <property type="entry name" value="zf-CCHC"/>
    <property type="match status" value="1"/>
</dbReference>
<evidence type="ECO:0000256" key="3">
    <source>
        <dbReference type="ARBA" id="ARBA00022695"/>
    </source>
</evidence>
<dbReference type="SUPFAM" id="SSF56672">
    <property type="entry name" value="DNA/RNA polymerases"/>
    <property type="match status" value="2"/>
</dbReference>
<dbReference type="Pfam" id="PF08284">
    <property type="entry name" value="RVP_2"/>
    <property type="match status" value="1"/>
</dbReference>
<dbReference type="InterPro" id="IPR001878">
    <property type="entry name" value="Znf_CCHC"/>
</dbReference>
<dbReference type="InterPro" id="IPR041373">
    <property type="entry name" value="RT_RNaseH"/>
</dbReference>
<evidence type="ECO:0000256" key="6">
    <source>
        <dbReference type="ARBA" id="ARBA00022801"/>
    </source>
</evidence>
<dbReference type="Gene3D" id="3.30.70.270">
    <property type="match status" value="1"/>
</dbReference>
<keyword evidence="7" id="KW-0695">RNA-directed DNA polymerase</keyword>
<dbReference type="CDD" id="cd01647">
    <property type="entry name" value="RT_LTR"/>
    <property type="match status" value="1"/>
</dbReference>
<feature type="compositionally biased region" description="Low complexity" evidence="9">
    <location>
        <begin position="213"/>
        <end position="233"/>
    </location>
</feature>
<feature type="domain" description="Reverse transcriptase" evidence="11">
    <location>
        <begin position="421"/>
        <end position="592"/>
    </location>
</feature>
<name>A0A699K018_TANCI</name>
<dbReference type="PROSITE" id="PS50878">
    <property type="entry name" value="RT_POL"/>
    <property type="match status" value="1"/>
</dbReference>
<dbReference type="PANTHER" id="PTHR24559">
    <property type="entry name" value="TRANSPOSON TY3-I GAG-POL POLYPROTEIN"/>
    <property type="match status" value="1"/>
</dbReference>
<evidence type="ECO:0000256" key="5">
    <source>
        <dbReference type="ARBA" id="ARBA00022759"/>
    </source>
</evidence>
<keyword evidence="2" id="KW-0808">Transferase</keyword>
<feature type="region of interest" description="Disordered" evidence="9">
    <location>
        <begin position="203"/>
        <end position="247"/>
    </location>
</feature>
<dbReference type="EMBL" id="BKCJ010460059">
    <property type="protein sequence ID" value="GFA63969.1"/>
    <property type="molecule type" value="Genomic_DNA"/>
</dbReference>
<dbReference type="InterPro" id="IPR000477">
    <property type="entry name" value="RT_dom"/>
</dbReference>
<evidence type="ECO:0000256" key="8">
    <source>
        <dbReference type="PROSITE-ProRule" id="PRU00047"/>
    </source>
</evidence>
<dbReference type="GO" id="GO:0008270">
    <property type="term" value="F:zinc ion binding"/>
    <property type="evidence" value="ECO:0007669"/>
    <property type="project" value="UniProtKB-KW"/>
</dbReference>
<dbReference type="GO" id="GO:0004519">
    <property type="term" value="F:endonuclease activity"/>
    <property type="evidence" value="ECO:0007669"/>
    <property type="project" value="UniProtKB-KW"/>
</dbReference>
<dbReference type="AlphaFoldDB" id="A0A699K018"/>
<feature type="domain" description="CCHC-type" evidence="10">
    <location>
        <begin position="307"/>
        <end position="322"/>
    </location>
</feature>
<evidence type="ECO:0000256" key="4">
    <source>
        <dbReference type="ARBA" id="ARBA00022722"/>
    </source>
</evidence>
<feature type="non-terminal residue" evidence="12">
    <location>
        <position position="1"/>
    </location>
</feature>
<dbReference type="EC" id="2.7.7.49" evidence="1"/>
<keyword evidence="8" id="KW-0863">Zinc-finger</keyword>
<dbReference type="InterPro" id="IPR021109">
    <property type="entry name" value="Peptidase_aspartic_dom_sf"/>
</dbReference>
<evidence type="ECO:0000259" key="11">
    <source>
        <dbReference type="PROSITE" id="PS50878"/>
    </source>
</evidence>
<dbReference type="InterPro" id="IPR036875">
    <property type="entry name" value="Znf_CCHC_sf"/>
</dbReference>
<dbReference type="GO" id="GO:0003964">
    <property type="term" value="F:RNA-directed DNA polymerase activity"/>
    <property type="evidence" value="ECO:0007669"/>
    <property type="project" value="UniProtKB-KW"/>
</dbReference>
<reference evidence="12" key="1">
    <citation type="journal article" date="2019" name="Sci. Rep.">
        <title>Draft genome of Tanacetum cinerariifolium, the natural source of mosquito coil.</title>
        <authorList>
            <person name="Yamashiro T."/>
            <person name="Shiraishi A."/>
            <person name="Satake H."/>
            <person name="Nakayama K."/>
        </authorList>
    </citation>
    <scope>NUCLEOTIDE SEQUENCE</scope>
</reference>
<dbReference type="SUPFAM" id="SSF57756">
    <property type="entry name" value="Retrovirus zinc finger-like domains"/>
    <property type="match status" value="1"/>
</dbReference>
<evidence type="ECO:0000256" key="2">
    <source>
        <dbReference type="ARBA" id="ARBA00022679"/>
    </source>
</evidence>
<dbReference type="GO" id="GO:0016787">
    <property type="term" value="F:hydrolase activity"/>
    <property type="evidence" value="ECO:0007669"/>
    <property type="project" value="UniProtKB-KW"/>
</dbReference>
<keyword evidence="5" id="KW-0255">Endonuclease</keyword>
<evidence type="ECO:0000256" key="1">
    <source>
        <dbReference type="ARBA" id="ARBA00012493"/>
    </source>
</evidence>
<dbReference type="InterPro" id="IPR053134">
    <property type="entry name" value="RNA-dir_DNA_polymerase"/>
</dbReference>
<organism evidence="12">
    <name type="scientific">Tanacetum cinerariifolium</name>
    <name type="common">Dalmatian daisy</name>
    <name type="synonym">Chrysanthemum cinerariifolium</name>
    <dbReference type="NCBI Taxonomy" id="118510"/>
    <lineage>
        <taxon>Eukaryota</taxon>
        <taxon>Viridiplantae</taxon>
        <taxon>Streptophyta</taxon>
        <taxon>Embryophyta</taxon>
        <taxon>Tracheophyta</taxon>
        <taxon>Spermatophyta</taxon>
        <taxon>Magnoliopsida</taxon>
        <taxon>eudicotyledons</taxon>
        <taxon>Gunneridae</taxon>
        <taxon>Pentapetalae</taxon>
        <taxon>asterids</taxon>
        <taxon>campanulids</taxon>
        <taxon>Asterales</taxon>
        <taxon>Asteraceae</taxon>
        <taxon>Asteroideae</taxon>
        <taxon>Anthemideae</taxon>
        <taxon>Anthemidinae</taxon>
        <taxon>Tanacetum</taxon>
    </lineage>
</organism>
<dbReference type="CDD" id="cd09274">
    <property type="entry name" value="RNase_HI_RT_Ty3"/>
    <property type="match status" value="1"/>
</dbReference>
<keyword evidence="3" id="KW-0548">Nucleotidyltransferase</keyword>
<dbReference type="Gene3D" id="2.40.70.10">
    <property type="entry name" value="Acid Proteases"/>
    <property type="match status" value="1"/>
</dbReference>
<dbReference type="Gene3D" id="3.10.10.10">
    <property type="entry name" value="HIV Type 1 Reverse Transcriptase, subunit A, domain 1"/>
    <property type="match status" value="1"/>
</dbReference>
<dbReference type="PANTHER" id="PTHR24559:SF444">
    <property type="entry name" value="REVERSE TRANSCRIPTASE DOMAIN-CONTAINING PROTEIN"/>
    <property type="match status" value="1"/>
</dbReference>
<dbReference type="SMART" id="SM00343">
    <property type="entry name" value="ZnF_C2HC"/>
    <property type="match status" value="2"/>
</dbReference>
<gene>
    <name evidence="12" type="ORF">Tci_635941</name>
</gene>
<keyword evidence="4" id="KW-0540">Nuclease</keyword>
<feature type="domain" description="CCHC-type" evidence="10">
    <location>
        <begin position="276"/>
        <end position="291"/>
    </location>
</feature>
<evidence type="ECO:0000256" key="7">
    <source>
        <dbReference type="ARBA" id="ARBA00022918"/>
    </source>
</evidence>
<protein>
    <recommendedName>
        <fullName evidence="1">RNA-directed DNA polymerase</fullName>
        <ecNumber evidence="1">2.7.7.49</ecNumber>
    </recommendedName>
</protein>
<comment type="caution">
    <text evidence="12">The sequence shown here is derived from an EMBL/GenBank/DDBJ whole genome shotgun (WGS) entry which is preliminary data.</text>
</comment>
<evidence type="ECO:0000313" key="12">
    <source>
        <dbReference type="EMBL" id="GFA63969.1"/>
    </source>
</evidence>
<keyword evidence="8" id="KW-0479">Metal-binding</keyword>
<dbReference type="Pfam" id="PF00078">
    <property type="entry name" value="RVT_1"/>
    <property type="match status" value="1"/>
</dbReference>
<evidence type="ECO:0000259" key="10">
    <source>
        <dbReference type="PROSITE" id="PS50158"/>
    </source>
</evidence>
<dbReference type="GO" id="GO:0003676">
    <property type="term" value="F:nucleic acid binding"/>
    <property type="evidence" value="ECO:0007669"/>
    <property type="project" value="InterPro"/>
</dbReference>
<dbReference type="InterPro" id="IPR043128">
    <property type="entry name" value="Rev_trsase/Diguanyl_cyclase"/>
</dbReference>
<dbReference type="Gene3D" id="4.10.60.10">
    <property type="entry name" value="Zinc finger, CCHC-type"/>
    <property type="match status" value="1"/>
</dbReference>
<accession>A0A699K018</accession>
<proteinExistence type="predicted"/>
<dbReference type="InterPro" id="IPR043502">
    <property type="entry name" value="DNA/RNA_pol_sf"/>
</dbReference>